<keyword evidence="1" id="KW-1133">Transmembrane helix</keyword>
<keyword evidence="3" id="KW-1185">Reference proteome</keyword>
<proteinExistence type="predicted"/>
<feature type="transmembrane region" description="Helical" evidence="1">
    <location>
        <begin position="43"/>
        <end position="65"/>
    </location>
</feature>
<evidence type="ECO:0000256" key="1">
    <source>
        <dbReference type="SAM" id="Phobius"/>
    </source>
</evidence>
<comment type="caution">
    <text evidence="2">The sequence shown here is derived from an EMBL/GenBank/DDBJ whole genome shotgun (WGS) entry which is preliminary data.</text>
</comment>
<keyword evidence="1" id="KW-0812">Transmembrane</keyword>
<evidence type="ECO:0000313" key="3">
    <source>
        <dbReference type="Proteomes" id="UP000735302"/>
    </source>
</evidence>
<accession>A0AAV4DX92</accession>
<sequence length="115" mass="13014">MITSSLIDAEVRMRMITQPDPFSAFFKLCFRLWEWSKCYATRIVFAAIAAVTIACVPGTSFLSHFAQNDDKTSKFDFYTVKTVESKTGNSQYLPWCPIATSITIQGRDLENIPKS</sequence>
<gene>
    <name evidence="2" type="ORF">PoB_007529500</name>
</gene>
<evidence type="ECO:0000313" key="2">
    <source>
        <dbReference type="EMBL" id="GFO48790.1"/>
    </source>
</evidence>
<dbReference type="AlphaFoldDB" id="A0AAV4DX92"/>
<reference evidence="2 3" key="1">
    <citation type="journal article" date="2021" name="Elife">
        <title>Chloroplast acquisition without the gene transfer in kleptoplastic sea slugs, Plakobranchus ocellatus.</title>
        <authorList>
            <person name="Maeda T."/>
            <person name="Takahashi S."/>
            <person name="Yoshida T."/>
            <person name="Shimamura S."/>
            <person name="Takaki Y."/>
            <person name="Nagai Y."/>
            <person name="Toyoda A."/>
            <person name="Suzuki Y."/>
            <person name="Arimoto A."/>
            <person name="Ishii H."/>
            <person name="Satoh N."/>
            <person name="Nishiyama T."/>
            <person name="Hasebe M."/>
            <person name="Maruyama T."/>
            <person name="Minagawa J."/>
            <person name="Obokata J."/>
            <person name="Shigenobu S."/>
        </authorList>
    </citation>
    <scope>NUCLEOTIDE SEQUENCE [LARGE SCALE GENOMIC DNA]</scope>
</reference>
<dbReference type="Proteomes" id="UP000735302">
    <property type="component" value="Unassembled WGS sequence"/>
</dbReference>
<organism evidence="2 3">
    <name type="scientific">Plakobranchus ocellatus</name>
    <dbReference type="NCBI Taxonomy" id="259542"/>
    <lineage>
        <taxon>Eukaryota</taxon>
        <taxon>Metazoa</taxon>
        <taxon>Spiralia</taxon>
        <taxon>Lophotrochozoa</taxon>
        <taxon>Mollusca</taxon>
        <taxon>Gastropoda</taxon>
        <taxon>Heterobranchia</taxon>
        <taxon>Euthyneura</taxon>
        <taxon>Panpulmonata</taxon>
        <taxon>Sacoglossa</taxon>
        <taxon>Placobranchoidea</taxon>
        <taxon>Plakobranchidae</taxon>
        <taxon>Plakobranchus</taxon>
    </lineage>
</organism>
<dbReference type="EMBL" id="BLXT01008451">
    <property type="protein sequence ID" value="GFO48790.1"/>
    <property type="molecule type" value="Genomic_DNA"/>
</dbReference>
<name>A0AAV4DX92_9GAST</name>
<protein>
    <submittedName>
        <fullName evidence="2">Uncharacterized protein</fullName>
    </submittedName>
</protein>
<keyword evidence="1" id="KW-0472">Membrane</keyword>